<feature type="transmembrane region" description="Helical" evidence="9">
    <location>
        <begin position="317"/>
        <end position="342"/>
    </location>
</feature>
<sequence>MASLKPRRRMPSRCCYCWLKIWRVVQQDILLFLIIIGVLVGFIVGAAANPSVNDIVDPEKKATTIMLIGFPGELFMNMLKLLILPLIVASLICALATLDSKATGKIGRRTVLYYLSTTLLAVILGIVLVVSIRPGESGNKQAKEQKEISGPHRNLDSFLDLIRSCFPKNIIEASFRQKNTKYKSISAKIESYNKTIDVSTLDPSDNITVYNNGTHNYTTITKVIYPASDTIPNGQRIANEGGMNVLGLVMFSIVFGIVLGRMGEKGLPLKAFFETLNEVVMKMVALVMWYSPIGICSMIAAKLAAMTDILDELKLLGMFMVTVIVGLMIHALVVLPIIFFAITRKNPYRFMKGLREAMVTAFGTDSSSATLPITIRCVEEKNAVDRRISRFVLPLGATVNMDGTALYEGVSAIWIAQLNRIPLAPGQIVTTVMTATAAAIGAAGIPSAGLVTMIIVLQAVNLPTEDIGLILAIDWFLDRFRTCVNVMGDALGSGIVDHLSRDDIMFSDQLDANEDTPLKHNGGALDGDVDEEDEEDDDPMKMTTNYFSSNTEMSSLEFPSKTPEEGKEMATTFGGSDNGCGRCCRSFCGVIRRNLLVVLLGIGAAIGFLIGAVINPTVQNIENPETKATTTMLIGFPGELLMNMLQVIILPLIVASLITAVSHLDARATGKIGRRALLFYLTTTLSAAILGMVLVSSIRPGKTDNPTGNKSDPNPYTTRDSFLDLIRSCFPSNLVEATFRQKKTYYKTDPGKYEYRNVTGNSTKLEENEGILQTNTTNITTIFKEIYPPSNTIFAGVATNPTGGMNILGLAVFSIVFGVVLGKMGVRAKPLTAFFSSLNDAVMILVTLIMWYAPIGICSLIAQRVASMEDIGKELERLALFIVTVMVGLTIHAFIILPLIFFVVRRTNPFIFMYKMRDAFMTAFGISSSAATLPTTIRCLEENNKVDPRISKFVLPLGATVNMDGAALYEAIAAIFIAQLNDYDLSGGKIVAICLTATAIAIGAAGIPSAGSITTIIVLQAVGLPLDDIGLIMAVDWFLDRFRTTVNVLGDSIGAGVVEHLSRDDLLKYDVNGKVGDRVPLSNGGKLDDPDQLVRFVALCQAFNEVNKSKTALLLDHCGRRLNRGAVVSRSFSSFRHFEVILLKDMATLERTDRGKFGRCGKSCGAGIRNNLLLVLLITAAVVGLVIGVLVNPPVNRIKDPEKKASTIMLLSFPGELLLNMLRMIILPLVIASLITAVAGLNAAEAGKIGRRTLIYYLSTMVMAALLGVLLALTIKPGKEDKPGKGGPSFKKMEYRNLDSILDVIRNCFPSNLIEATVKQVCTCIEMYNVTGSNLTLASNEKITSTFHNGSEIISTVSKQIYPGSNTVPAGMKSDDGVNLLGLTVFSIIFGIVIGKLGPKGKPLVEFFSTLNDAVLMLVTLIMWYSPIGVCSLIAARVARMDDILGSMQKLGMFIVTDTIGLIIHTLVVLPIIYFAFTRKNPYTFIKGLRDALMTALGIASSAATLPTTMRCVEENNGIDPRISRFMLPLGATINMDGSALNRPVLLIFVAQLNDIDLSPGKIVTICVISVLLAVGAAGIPATAVTTIIALQAVNLPLHDLGLILAVEWLLDRFITVVNVMGDAMGTGIVQHLSRDELDEIDEKNNNPTGKILKERFAKSDGPDSHVATSGV</sequence>
<keyword evidence="4" id="KW-0769">Symport</keyword>
<dbReference type="InterPro" id="IPR050746">
    <property type="entry name" value="DAACS"/>
</dbReference>
<feature type="transmembrane region" description="Helical" evidence="9">
    <location>
        <begin position="990"/>
        <end position="1010"/>
    </location>
</feature>
<dbReference type="InterPro" id="IPR001991">
    <property type="entry name" value="Na-dicarboxylate_symporter"/>
</dbReference>
<evidence type="ECO:0000256" key="9">
    <source>
        <dbReference type="SAM" id="Phobius"/>
    </source>
</evidence>
<keyword evidence="3 9" id="KW-0812">Transmembrane</keyword>
<feature type="transmembrane region" description="Helical" evidence="9">
    <location>
        <begin position="640"/>
        <end position="664"/>
    </location>
</feature>
<dbReference type="PROSITE" id="PS00713">
    <property type="entry name" value="NA_DICARBOXYL_SYMP_1"/>
    <property type="match status" value="1"/>
</dbReference>
<feature type="transmembrane region" description="Helical" evidence="9">
    <location>
        <begin position="878"/>
        <end position="904"/>
    </location>
</feature>
<dbReference type="GO" id="GO:0005313">
    <property type="term" value="F:L-glutamate transmembrane transporter activity"/>
    <property type="evidence" value="ECO:0007669"/>
    <property type="project" value="TreeGrafter"/>
</dbReference>
<feature type="transmembrane region" description="Helical" evidence="9">
    <location>
        <begin position="842"/>
        <end position="866"/>
    </location>
</feature>
<gene>
    <name evidence="10" type="ORF">pdam_00001810</name>
</gene>
<dbReference type="Gene3D" id="1.10.3860.10">
    <property type="entry name" value="Sodium:dicarboxylate symporter"/>
    <property type="match status" value="3"/>
</dbReference>
<evidence type="ECO:0000256" key="7">
    <source>
        <dbReference type="ARBA" id="ARBA00023180"/>
    </source>
</evidence>
<dbReference type="GO" id="GO:0005886">
    <property type="term" value="C:plasma membrane"/>
    <property type="evidence" value="ECO:0007669"/>
    <property type="project" value="TreeGrafter"/>
</dbReference>
<keyword evidence="6 9" id="KW-0472">Membrane</keyword>
<feature type="transmembrane region" description="Helical" evidence="9">
    <location>
        <begin position="1415"/>
        <end position="1439"/>
    </location>
</feature>
<feature type="transmembrane region" description="Helical" evidence="9">
    <location>
        <begin position="676"/>
        <end position="698"/>
    </location>
</feature>
<feature type="transmembrane region" description="Helical" evidence="9">
    <location>
        <begin position="81"/>
        <end position="99"/>
    </location>
</feature>
<feature type="transmembrane region" description="Helical" evidence="9">
    <location>
        <begin position="1563"/>
        <end position="1582"/>
    </location>
</feature>
<organism evidence="10 11">
    <name type="scientific">Pocillopora damicornis</name>
    <name type="common">Cauliflower coral</name>
    <name type="synonym">Millepora damicornis</name>
    <dbReference type="NCBI Taxonomy" id="46731"/>
    <lineage>
        <taxon>Eukaryota</taxon>
        <taxon>Metazoa</taxon>
        <taxon>Cnidaria</taxon>
        <taxon>Anthozoa</taxon>
        <taxon>Hexacorallia</taxon>
        <taxon>Scleractinia</taxon>
        <taxon>Astrocoeniina</taxon>
        <taxon>Pocilloporidae</taxon>
        <taxon>Pocillopora</taxon>
    </lineage>
</organism>
<feature type="transmembrane region" description="Helical" evidence="9">
    <location>
        <begin position="1377"/>
        <end position="1394"/>
    </location>
</feature>
<evidence type="ECO:0000256" key="4">
    <source>
        <dbReference type="ARBA" id="ARBA00022847"/>
    </source>
</evidence>
<protein>
    <recommendedName>
        <fullName evidence="12">Amino acid transporter</fullName>
    </recommendedName>
</protein>
<dbReference type="OrthoDB" id="5877963at2759"/>
<dbReference type="STRING" id="46731.A0A3M6TNM3"/>
<comment type="caution">
    <text evidence="10">The sequence shown here is derived from an EMBL/GenBank/DDBJ whole genome shotgun (WGS) entry which is preliminary data.</text>
</comment>
<evidence type="ECO:0000256" key="8">
    <source>
        <dbReference type="SAM" id="MobiDB-lite"/>
    </source>
</evidence>
<feature type="transmembrane region" description="Helical" evidence="9">
    <location>
        <begin position="803"/>
        <end position="821"/>
    </location>
</feature>
<feature type="region of interest" description="Disordered" evidence="8">
    <location>
        <begin position="1652"/>
        <end position="1672"/>
    </location>
</feature>
<feature type="region of interest" description="Disordered" evidence="8">
    <location>
        <begin position="513"/>
        <end position="539"/>
    </location>
</feature>
<feature type="transmembrane region" description="Helical" evidence="9">
    <location>
        <begin position="595"/>
        <end position="614"/>
    </location>
</feature>
<dbReference type="PANTHER" id="PTHR11958:SF63">
    <property type="entry name" value="AMINO ACID TRANSPORTER"/>
    <property type="match status" value="1"/>
</dbReference>
<evidence type="ECO:0000313" key="10">
    <source>
        <dbReference type="EMBL" id="RMX43023.1"/>
    </source>
</evidence>
<dbReference type="PRINTS" id="PR00173">
    <property type="entry name" value="EDTRNSPORT"/>
</dbReference>
<feature type="transmembrane region" description="Helical" evidence="9">
    <location>
        <begin position="29"/>
        <end position="48"/>
    </location>
</feature>
<dbReference type="InterPro" id="IPR018107">
    <property type="entry name" value="Na-dicarboxylate_symporter_CS"/>
</dbReference>
<feature type="transmembrane region" description="Helical" evidence="9">
    <location>
        <begin position="1221"/>
        <end position="1242"/>
    </location>
</feature>
<evidence type="ECO:0000256" key="6">
    <source>
        <dbReference type="ARBA" id="ARBA00023136"/>
    </source>
</evidence>
<dbReference type="EMBL" id="RCHS01003247">
    <property type="protein sequence ID" value="RMX43023.1"/>
    <property type="molecule type" value="Genomic_DNA"/>
</dbReference>
<reference evidence="10 11" key="1">
    <citation type="journal article" date="2018" name="Sci. Rep.">
        <title>Comparative analysis of the Pocillopora damicornis genome highlights role of immune system in coral evolution.</title>
        <authorList>
            <person name="Cunning R."/>
            <person name="Bay R.A."/>
            <person name="Gillette P."/>
            <person name="Baker A.C."/>
            <person name="Traylor-Knowles N."/>
        </authorList>
    </citation>
    <scope>NUCLEOTIDE SEQUENCE [LARGE SCALE GENOMIC DNA]</scope>
    <source>
        <strain evidence="10">RSMAS</strain>
        <tissue evidence="10">Whole animal</tissue>
    </source>
</reference>
<keyword evidence="2" id="KW-0813">Transport</keyword>
<dbReference type="GO" id="GO:0015501">
    <property type="term" value="F:glutamate:sodium symporter activity"/>
    <property type="evidence" value="ECO:0007669"/>
    <property type="project" value="TreeGrafter"/>
</dbReference>
<feature type="transmembrane region" description="Helical" evidence="9">
    <location>
        <begin position="1172"/>
        <end position="1191"/>
    </location>
</feature>
<dbReference type="Proteomes" id="UP000275408">
    <property type="component" value="Unassembled WGS sequence"/>
</dbReference>
<dbReference type="PANTHER" id="PTHR11958">
    <property type="entry name" value="SODIUM/DICARBOXYLATE SYMPORTER-RELATED"/>
    <property type="match status" value="1"/>
</dbReference>
<feature type="transmembrane region" description="Helical" evidence="9">
    <location>
        <begin position="283"/>
        <end position="305"/>
    </location>
</feature>
<evidence type="ECO:0000256" key="2">
    <source>
        <dbReference type="ARBA" id="ARBA00022448"/>
    </source>
</evidence>
<feature type="compositionally biased region" description="Acidic residues" evidence="8">
    <location>
        <begin position="527"/>
        <end position="538"/>
    </location>
</feature>
<evidence type="ECO:0000256" key="5">
    <source>
        <dbReference type="ARBA" id="ARBA00022989"/>
    </source>
</evidence>
<keyword evidence="11" id="KW-1185">Reference proteome</keyword>
<evidence type="ECO:0008006" key="12">
    <source>
        <dbReference type="Google" id="ProtNLM"/>
    </source>
</evidence>
<dbReference type="Pfam" id="PF00375">
    <property type="entry name" value="SDF"/>
    <property type="match status" value="3"/>
</dbReference>
<feature type="transmembrane region" description="Helical" evidence="9">
    <location>
        <begin position="1254"/>
        <end position="1275"/>
    </location>
</feature>
<comment type="subcellular location">
    <subcellularLocation>
        <location evidence="1">Membrane</location>
        <topology evidence="1">Multi-pass membrane protein</topology>
    </subcellularLocation>
</comment>
<dbReference type="GO" id="GO:0015175">
    <property type="term" value="F:neutral L-amino acid transmembrane transporter activity"/>
    <property type="evidence" value="ECO:0007669"/>
    <property type="project" value="TreeGrafter"/>
</dbReference>
<proteinExistence type="predicted"/>
<dbReference type="InterPro" id="IPR036458">
    <property type="entry name" value="Na:dicarbo_symporter_sf"/>
</dbReference>
<evidence type="ECO:0000256" key="1">
    <source>
        <dbReference type="ARBA" id="ARBA00004141"/>
    </source>
</evidence>
<evidence type="ECO:0000256" key="3">
    <source>
        <dbReference type="ARBA" id="ARBA00022692"/>
    </source>
</evidence>
<dbReference type="SUPFAM" id="SSF118215">
    <property type="entry name" value="Proton glutamate symport protein"/>
    <property type="match status" value="3"/>
</dbReference>
<feature type="compositionally biased region" description="Basic and acidic residues" evidence="8">
    <location>
        <begin position="1652"/>
        <end position="1664"/>
    </location>
</feature>
<dbReference type="PROSITE" id="PS00714">
    <property type="entry name" value="NA_DICARBOXYL_SYMP_2"/>
    <property type="match status" value="1"/>
</dbReference>
<feature type="transmembrane region" description="Helical" evidence="9">
    <location>
        <begin position="1016"/>
        <end position="1039"/>
    </location>
</feature>
<feature type="transmembrane region" description="Helical" evidence="9">
    <location>
        <begin position="111"/>
        <end position="132"/>
    </location>
</feature>
<feature type="transmembrane region" description="Helical" evidence="9">
    <location>
        <begin position="1451"/>
        <end position="1477"/>
    </location>
</feature>
<keyword evidence="7" id="KW-0325">Glycoprotein</keyword>
<name>A0A3M6TNM3_POCDA</name>
<evidence type="ECO:0000313" key="11">
    <source>
        <dbReference type="Proteomes" id="UP000275408"/>
    </source>
</evidence>
<accession>A0A3M6TNM3</accession>
<keyword evidence="5 9" id="KW-1133">Transmembrane helix</keyword>
<feature type="transmembrane region" description="Helical" evidence="9">
    <location>
        <begin position="242"/>
        <end position="262"/>
    </location>
</feature>